<feature type="transmembrane region" description="Helical" evidence="1">
    <location>
        <begin position="194"/>
        <end position="218"/>
    </location>
</feature>
<feature type="transmembrane region" description="Helical" evidence="1">
    <location>
        <begin position="264"/>
        <end position="283"/>
    </location>
</feature>
<keyword evidence="1" id="KW-0812">Transmembrane</keyword>
<feature type="transmembrane region" description="Helical" evidence="1">
    <location>
        <begin position="12"/>
        <end position="32"/>
    </location>
</feature>
<evidence type="ECO:0000256" key="1">
    <source>
        <dbReference type="SAM" id="Phobius"/>
    </source>
</evidence>
<feature type="transmembrane region" description="Helical" evidence="1">
    <location>
        <begin position="224"/>
        <end position="257"/>
    </location>
</feature>
<name>A0A3D9H231_9FLAO</name>
<dbReference type="RefSeq" id="WP_115817635.1">
    <property type="nucleotide sequence ID" value="NZ_QRDV01000005.1"/>
</dbReference>
<gene>
    <name evidence="2" type="ORF">DFQ10_105134</name>
</gene>
<comment type="caution">
    <text evidence="2">The sequence shown here is derived from an EMBL/GenBank/DDBJ whole genome shotgun (WGS) entry which is preliminary data.</text>
</comment>
<keyword evidence="3" id="KW-1185">Reference proteome</keyword>
<keyword evidence="1" id="KW-1133">Transmembrane helix</keyword>
<protein>
    <submittedName>
        <fullName evidence="2">Uncharacterized protein</fullName>
    </submittedName>
</protein>
<feature type="transmembrane region" description="Helical" evidence="1">
    <location>
        <begin position="86"/>
        <end position="102"/>
    </location>
</feature>
<evidence type="ECO:0000313" key="2">
    <source>
        <dbReference type="EMBL" id="RED43535.1"/>
    </source>
</evidence>
<evidence type="ECO:0000313" key="3">
    <source>
        <dbReference type="Proteomes" id="UP000256980"/>
    </source>
</evidence>
<reference evidence="2 3" key="1">
    <citation type="submission" date="2018-07" db="EMBL/GenBank/DDBJ databases">
        <title>Genomic Encyclopedia of Type Strains, Phase III (KMG-III): the genomes of soil and plant-associated and newly described type strains.</title>
        <authorList>
            <person name="Whitman W."/>
        </authorList>
    </citation>
    <scope>NUCLEOTIDE SEQUENCE [LARGE SCALE GENOMIC DNA]</scope>
    <source>
        <strain evidence="2 3">CECT 7946</strain>
    </source>
</reference>
<proteinExistence type="predicted"/>
<dbReference type="AlphaFoldDB" id="A0A3D9H231"/>
<dbReference type="EMBL" id="QRDV01000005">
    <property type="protein sequence ID" value="RED43535.1"/>
    <property type="molecule type" value="Genomic_DNA"/>
</dbReference>
<dbReference type="OrthoDB" id="1430459at2"/>
<organism evidence="2 3">
    <name type="scientific">Winogradskyella eximia</name>
    <dbReference type="NCBI Taxonomy" id="262006"/>
    <lineage>
        <taxon>Bacteria</taxon>
        <taxon>Pseudomonadati</taxon>
        <taxon>Bacteroidota</taxon>
        <taxon>Flavobacteriia</taxon>
        <taxon>Flavobacteriales</taxon>
        <taxon>Flavobacteriaceae</taxon>
        <taxon>Winogradskyella</taxon>
    </lineage>
</organism>
<dbReference type="Proteomes" id="UP000256980">
    <property type="component" value="Unassembled WGS sequence"/>
</dbReference>
<feature type="transmembrane region" description="Helical" evidence="1">
    <location>
        <begin position="109"/>
        <end position="127"/>
    </location>
</feature>
<sequence length="284" mass="33083">MKYWSDIQDTLKNNIVLAIQLLLFFLAVYIFITGEKYGFWKSPIIVIILFSWFFLRNKTKHPITWIALFALLVFDLYLFYFRVANHHFVLTFMVLSVVLCFYHNQSDILLKNIQMLLVVVVAASAIQKLMSSQFMSGEFYYYMMNRGFVFNVFHPLFSESLEIAKSNSDQILELQATDPNIKESIVFANVFPNLGLFSLIFAWITVVVEFIVAMAILWKPRSKWVHLLFIMMILSILCTRLETGFMALLAICGMFLCRNLKLRLLYALIVIVCLSLIITKIGFH</sequence>
<feature type="transmembrane region" description="Helical" evidence="1">
    <location>
        <begin position="62"/>
        <end position="80"/>
    </location>
</feature>
<keyword evidence="1" id="KW-0472">Membrane</keyword>
<accession>A0A3D9H231</accession>
<feature type="transmembrane region" description="Helical" evidence="1">
    <location>
        <begin position="38"/>
        <end position="55"/>
    </location>
</feature>